<organism evidence="2 3">
    <name type="scientific">Azospirillum endophyticum</name>
    <dbReference type="NCBI Taxonomy" id="2800326"/>
    <lineage>
        <taxon>Bacteria</taxon>
        <taxon>Pseudomonadati</taxon>
        <taxon>Pseudomonadota</taxon>
        <taxon>Alphaproteobacteria</taxon>
        <taxon>Rhodospirillales</taxon>
        <taxon>Azospirillaceae</taxon>
        <taxon>Azospirillum</taxon>
    </lineage>
</organism>
<proteinExistence type="predicted"/>
<dbReference type="Gene3D" id="3.30.70.260">
    <property type="match status" value="2"/>
</dbReference>
<sequence length="184" mass="19240">MATDSTKLDPAGGLALVSTFCPDRVGLVSGITSHLFEQGINLRDASFASLGTGAEFSAVCELPGGLTVADLQASLSSLPVLAGAEVKVTPFAFDPQPGPQALVTHRVEVSGGDQPGLVARLSEIFTQFDANIVRLDAQTLPDRVGERYVLRFSVSIPPERAEVCLSAVANTAETLALTCRTEVL</sequence>
<dbReference type="PROSITE" id="PS51671">
    <property type="entry name" value="ACT"/>
    <property type="match status" value="1"/>
</dbReference>
<name>A0ABS1FDN7_9PROT</name>
<dbReference type="RefSeq" id="WP_200198187.1">
    <property type="nucleotide sequence ID" value="NZ_JAENHM010000073.1"/>
</dbReference>
<reference evidence="3" key="1">
    <citation type="submission" date="2021-01" db="EMBL/GenBank/DDBJ databases">
        <title>Genome public.</title>
        <authorList>
            <person name="Liu C."/>
            <person name="Sun Q."/>
        </authorList>
    </citation>
    <scope>NUCLEOTIDE SEQUENCE [LARGE SCALE GENOMIC DNA]</scope>
    <source>
        <strain evidence="3">YIM B02556</strain>
    </source>
</reference>
<protein>
    <submittedName>
        <fullName evidence="2">Amino acid-binding protein</fullName>
    </submittedName>
</protein>
<dbReference type="Pfam" id="PF13740">
    <property type="entry name" value="ACT_6"/>
    <property type="match status" value="1"/>
</dbReference>
<gene>
    <name evidence="2" type="ORF">JHL17_29485</name>
</gene>
<dbReference type="SUPFAM" id="SSF55021">
    <property type="entry name" value="ACT-like"/>
    <property type="match status" value="2"/>
</dbReference>
<dbReference type="InterPro" id="IPR045865">
    <property type="entry name" value="ACT-like_dom_sf"/>
</dbReference>
<dbReference type="Proteomes" id="UP000652760">
    <property type="component" value="Unassembled WGS sequence"/>
</dbReference>
<comment type="caution">
    <text evidence="2">The sequence shown here is derived from an EMBL/GenBank/DDBJ whole genome shotgun (WGS) entry which is preliminary data.</text>
</comment>
<accession>A0ABS1FDN7</accession>
<dbReference type="CDD" id="cd02116">
    <property type="entry name" value="ACT"/>
    <property type="match status" value="1"/>
</dbReference>
<evidence type="ECO:0000259" key="1">
    <source>
        <dbReference type="PROSITE" id="PS51671"/>
    </source>
</evidence>
<dbReference type="InterPro" id="IPR050990">
    <property type="entry name" value="UPF0237/GcvR_regulator"/>
</dbReference>
<dbReference type="PANTHER" id="PTHR34875">
    <property type="entry name" value="UPF0237 PROTEIN MJ1558"/>
    <property type="match status" value="1"/>
</dbReference>
<evidence type="ECO:0000313" key="2">
    <source>
        <dbReference type="EMBL" id="MBK1841541.1"/>
    </source>
</evidence>
<dbReference type="InterPro" id="IPR002912">
    <property type="entry name" value="ACT_dom"/>
</dbReference>
<dbReference type="EMBL" id="JAENHM010000073">
    <property type="protein sequence ID" value="MBK1841541.1"/>
    <property type="molecule type" value="Genomic_DNA"/>
</dbReference>
<dbReference type="PANTHER" id="PTHR34875:SF5">
    <property type="entry name" value="GLYCINE CLEAVAGE SYSTEM TRANSCRIPTIONAL REPRESSOR"/>
    <property type="match status" value="1"/>
</dbReference>
<feature type="domain" description="ACT" evidence="1">
    <location>
        <begin position="106"/>
        <end position="184"/>
    </location>
</feature>
<evidence type="ECO:0000313" key="3">
    <source>
        <dbReference type="Proteomes" id="UP000652760"/>
    </source>
</evidence>
<keyword evidence="3" id="KW-1185">Reference proteome</keyword>